<dbReference type="PROSITE" id="PS00534">
    <property type="entry name" value="FERROCHELATASE"/>
    <property type="match status" value="1"/>
</dbReference>
<accession>Q2RN84</accession>
<feature type="binding site" evidence="7">
    <location>
        <position position="277"/>
    </location>
    <ligand>
        <name>Fe(2+)</name>
        <dbReference type="ChEBI" id="CHEBI:29033"/>
    </ligand>
</feature>
<dbReference type="HAMAP" id="MF_00323">
    <property type="entry name" value="Ferrochelatase"/>
    <property type="match status" value="1"/>
</dbReference>
<comment type="catalytic activity">
    <reaction evidence="6">
        <text>Fe-coproporphyrin III + 2 H(+) = coproporphyrin III + Fe(2+)</text>
        <dbReference type="Rhea" id="RHEA:49572"/>
        <dbReference type="ChEBI" id="CHEBI:15378"/>
        <dbReference type="ChEBI" id="CHEBI:29033"/>
        <dbReference type="ChEBI" id="CHEBI:68438"/>
        <dbReference type="ChEBI" id="CHEBI:131725"/>
        <dbReference type="EC" id="4.99.1.9"/>
    </reaction>
    <physiologicalReaction direction="right-to-left" evidence="6">
        <dbReference type="Rhea" id="RHEA:49574"/>
    </physiologicalReaction>
</comment>
<dbReference type="Pfam" id="PF00762">
    <property type="entry name" value="Ferrochelatase"/>
    <property type="match status" value="1"/>
</dbReference>
<dbReference type="InterPro" id="IPR033644">
    <property type="entry name" value="Ferrochelatase_C"/>
</dbReference>
<keyword evidence="7" id="KW-0479">Metal-binding</keyword>
<dbReference type="PANTHER" id="PTHR11108">
    <property type="entry name" value="FERROCHELATASE"/>
    <property type="match status" value="1"/>
</dbReference>
<dbReference type="PATRIC" id="fig|269796.9.peg.3738"/>
<evidence type="ECO:0000256" key="1">
    <source>
        <dbReference type="ARBA" id="ARBA00007718"/>
    </source>
</evidence>
<dbReference type="KEGG" id="rru:Rru_A3617"/>
<comment type="catalytic activity">
    <reaction evidence="7 8">
        <text>heme b + 2 H(+) = protoporphyrin IX + Fe(2+)</text>
        <dbReference type="Rhea" id="RHEA:22584"/>
        <dbReference type="ChEBI" id="CHEBI:15378"/>
        <dbReference type="ChEBI" id="CHEBI:29033"/>
        <dbReference type="ChEBI" id="CHEBI:57306"/>
        <dbReference type="ChEBI" id="CHEBI:60344"/>
        <dbReference type="EC" id="4.98.1.1"/>
    </reaction>
</comment>
<dbReference type="EC" id="4.98.1.1" evidence="7 8"/>
<evidence type="ECO:0000256" key="2">
    <source>
        <dbReference type="ARBA" id="ARBA00023004"/>
    </source>
</evidence>
<dbReference type="NCBIfam" id="TIGR00109">
    <property type="entry name" value="hemH"/>
    <property type="match status" value="1"/>
</dbReference>
<dbReference type="GO" id="GO:0004325">
    <property type="term" value="F:ferrochelatase activity"/>
    <property type="evidence" value="ECO:0007669"/>
    <property type="project" value="UniProtKB-UniRule"/>
</dbReference>
<sequence>MARIAVVLFNLGGPDSPEAVRPFLFNLFNDPAIIEGPSLTRWVLARLISWRRAPIAREIYGHLGGRSPLLEQTEGQARALEKALSERGHDARCLIAMRYWKPLTREAVKAAKAWNPDQVVLLPLYPQFSGTTSGSSLNQWTVEAEKAGLTAQTHTVCCYATEVGLITALAERTLGGLEQVRESTVGLPAPRVLFSAHGLPRKVVDAGDPYQSHVEATVNAVVAAMAVEGLDYQVCYQSRVGPLEWIGPSTEDEIAKAGREGRPLVVVPVAFVSEHSETLVELDIEYGELAEERGVPKYVRVPTVREHPAFIGGLAGLVERAMRSDGRPCSHLNRRVCEGRWGRCLHLSSRKAEAQSRGGDTK</sequence>
<dbReference type="EnsemblBacteria" id="ABC24411">
    <property type="protein sequence ID" value="ABC24411"/>
    <property type="gene ID" value="Rru_A3617"/>
</dbReference>
<dbReference type="GO" id="GO:0046872">
    <property type="term" value="F:metal ion binding"/>
    <property type="evidence" value="ECO:0007669"/>
    <property type="project" value="UniProtKB-KW"/>
</dbReference>
<proteinExistence type="inferred from homology"/>
<comment type="function">
    <text evidence="7 8">Catalyzes the ferrous insertion into protoporphyrin IX.</text>
</comment>
<dbReference type="InterPro" id="IPR019772">
    <property type="entry name" value="Ferrochelatase_AS"/>
</dbReference>
<comment type="pathway">
    <text evidence="7 8">Porphyrin-containing compound metabolism; protoheme biosynthesis; protoheme from protoporphyrin-IX: step 1/1.</text>
</comment>
<evidence type="ECO:0000256" key="7">
    <source>
        <dbReference type="HAMAP-Rule" id="MF_00323"/>
    </source>
</evidence>
<dbReference type="InterPro" id="IPR001015">
    <property type="entry name" value="Ferrochelatase"/>
</dbReference>
<organism evidence="9 10">
    <name type="scientific">Rhodospirillum rubrum (strain ATCC 11170 / ATH 1.1.1 / DSM 467 / LMG 4362 / NCIMB 8255 / S1)</name>
    <dbReference type="NCBI Taxonomy" id="269796"/>
    <lineage>
        <taxon>Bacteria</taxon>
        <taxon>Pseudomonadati</taxon>
        <taxon>Pseudomonadota</taxon>
        <taxon>Alphaproteobacteria</taxon>
        <taxon>Rhodospirillales</taxon>
        <taxon>Rhodospirillaceae</taxon>
        <taxon>Rhodospirillum</taxon>
    </lineage>
</organism>
<reference evidence="9 10" key="1">
    <citation type="journal article" date="2011" name="Stand. Genomic Sci.">
        <title>Complete genome sequence of Rhodospirillum rubrum type strain (S1).</title>
        <authorList>
            <person name="Munk A.C."/>
            <person name="Copeland A."/>
            <person name="Lucas S."/>
            <person name="Lapidus A."/>
            <person name="Del Rio T.G."/>
            <person name="Barry K."/>
            <person name="Detter J.C."/>
            <person name="Hammon N."/>
            <person name="Israni S."/>
            <person name="Pitluck S."/>
            <person name="Brettin T."/>
            <person name="Bruce D."/>
            <person name="Han C."/>
            <person name="Tapia R."/>
            <person name="Gilna P."/>
            <person name="Schmutz J."/>
            <person name="Larimer F."/>
            <person name="Land M."/>
            <person name="Kyrpides N.C."/>
            <person name="Mavromatis K."/>
            <person name="Richardson P."/>
            <person name="Rohde M."/>
            <person name="Goker M."/>
            <person name="Klenk H.P."/>
            <person name="Zhang Y."/>
            <person name="Roberts G.P."/>
            <person name="Reslewic S."/>
            <person name="Schwartz D.C."/>
        </authorList>
    </citation>
    <scope>NUCLEOTIDE SEQUENCE [LARGE SCALE GENOMIC DNA]</scope>
    <source>
        <strain evidence="10">ATCC 11170 / ATH 1.1.1 / DSM 467 / LMG 4362 / NCIMB 8255 / S1</strain>
    </source>
</reference>
<dbReference type="PANTHER" id="PTHR11108:SF1">
    <property type="entry name" value="FERROCHELATASE, MITOCHONDRIAL"/>
    <property type="match status" value="1"/>
</dbReference>
<name>Q2RN84_RHORT</name>
<dbReference type="CDD" id="cd00419">
    <property type="entry name" value="Ferrochelatase_C"/>
    <property type="match status" value="1"/>
</dbReference>
<evidence type="ECO:0000313" key="9">
    <source>
        <dbReference type="EMBL" id="ABC24411.1"/>
    </source>
</evidence>
<feature type="binding site" evidence="7">
    <location>
        <position position="197"/>
    </location>
    <ligand>
        <name>Fe(2+)</name>
        <dbReference type="ChEBI" id="CHEBI:29033"/>
    </ligand>
</feature>
<dbReference type="Proteomes" id="UP000001929">
    <property type="component" value="Chromosome"/>
</dbReference>
<dbReference type="InterPro" id="IPR033659">
    <property type="entry name" value="Ferrochelatase_N"/>
</dbReference>
<dbReference type="STRING" id="269796.Rru_A3617"/>
<dbReference type="GO" id="GO:0006783">
    <property type="term" value="P:heme biosynthetic process"/>
    <property type="evidence" value="ECO:0007669"/>
    <property type="project" value="UniProtKB-UniRule"/>
</dbReference>
<dbReference type="EMBL" id="CP000230">
    <property type="protein sequence ID" value="ABC24411.1"/>
    <property type="molecule type" value="Genomic_DNA"/>
</dbReference>
<evidence type="ECO:0000256" key="3">
    <source>
        <dbReference type="ARBA" id="ARBA00023133"/>
    </source>
</evidence>
<dbReference type="AlphaFoldDB" id="Q2RN84"/>
<keyword evidence="4 7" id="KW-0456">Lyase</keyword>
<evidence type="ECO:0000256" key="4">
    <source>
        <dbReference type="ARBA" id="ARBA00023239"/>
    </source>
</evidence>
<comment type="similarity">
    <text evidence="1 7 8">Belongs to the ferrochelatase family.</text>
</comment>
<dbReference type="eggNOG" id="COG0276">
    <property type="taxonomic scope" value="Bacteria"/>
</dbReference>
<comment type="subcellular location">
    <subcellularLocation>
        <location evidence="7 8">Cytoplasm</location>
    </subcellularLocation>
</comment>
<evidence type="ECO:0000256" key="6">
    <source>
        <dbReference type="ARBA" id="ARBA00024536"/>
    </source>
</evidence>
<evidence type="ECO:0000256" key="5">
    <source>
        <dbReference type="ARBA" id="ARBA00023244"/>
    </source>
</evidence>
<dbReference type="HOGENOM" id="CLU_018884_4_1_5"/>
<evidence type="ECO:0000313" key="10">
    <source>
        <dbReference type="Proteomes" id="UP000001929"/>
    </source>
</evidence>
<keyword evidence="2 7" id="KW-0408">Iron</keyword>
<evidence type="ECO:0000256" key="8">
    <source>
        <dbReference type="RuleBase" id="RU000607"/>
    </source>
</evidence>
<dbReference type="PhylomeDB" id="Q2RN84"/>
<keyword evidence="5 7" id="KW-0627">Porphyrin biosynthesis</keyword>
<keyword evidence="3 7" id="KW-0350">Heme biosynthesis</keyword>
<dbReference type="RefSeq" id="WP_011391364.1">
    <property type="nucleotide sequence ID" value="NC_007643.1"/>
</dbReference>
<dbReference type="GO" id="GO:0005737">
    <property type="term" value="C:cytoplasm"/>
    <property type="evidence" value="ECO:0007669"/>
    <property type="project" value="UniProtKB-SubCell"/>
</dbReference>
<gene>
    <name evidence="7" type="primary">hemH</name>
    <name evidence="9" type="ordered locus">Rru_A3617</name>
</gene>
<dbReference type="SMR" id="Q2RN84"/>
<keyword evidence="10" id="KW-1185">Reference proteome</keyword>
<dbReference type="UniPathway" id="UPA00252">
    <property type="reaction ID" value="UER00325"/>
</dbReference>
<dbReference type="SUPFAM" id="SSF53800">
    <property type="entry name" value="Chelatase"/>
    <property type="match status" value="1"/>
</dbReference>
<keyword evidence="7 8" id="KW-0963">Cytoplasm</keyword>
<dbReference type="Gene3D" id="3.40.50.1400">
    <property type="match status" value="2"/>
</dbReference>
<protein>
    <recommendedName>
        <fullName evidence="7 8">Ferrochelatase</fullName>
        <ecNumber evidence="7 8">4.98.1.1</ecNumber>
    </recommendedName>
    <alternativeName>
        <fullName evidence="7">Heme synthase</fullName>
    </alternativeName>
    <alternativeName>
        <fullName evidence="7">Protoheme ferro-lyase</fullName>
    </alternativeName>
</protein>
<dbReference type="CDD" id="cd03411">
    <property type="entry name" value="Ferrochelatase_N"/>
    <property type="match status" value="1"/>
</dbReference>